<protein>
    <recommendedName>
        <fullName evidence="12">L-threonine dehydratase</fullName>
        <ecNumber evidence="12">4.3.1.19</ecNumber>
    </recommendedName>
    <alternativeName>
        <fullName evidence="12">Threonine deaminase</fullName>
    </alternativeName>
</protein>
<dbReference type="Pfam" id="PF00291">
    <property type="entry name" value="PALP"/>
    <property type="match status" value="1"/>
</dbReference>
<dbReference type="SUPFAM" id="SSF53686">
    <property type="entry name" value="Tryptophan synthase beta subunit-like PLP-dependent enzymes"/>
    <property type="match status" value="1"/>
</dbReference>
<dbReference type="PROSITE" id="PS00165">
    <property type="entry name" value="DEHYDRATASE_SER_THR"/>
    <property type="match status" value="1"/>
</dbReference>
<dbReference type="FunFam" id="3.40.50.1100:FF:000007">
    <property type="entry name" value="L-threonine dehydratase catabolic TdcB"/>
    <property type="match status" value="1"/>
</dbReference>
<organism evidence="14 15">
    <name type="scientific">Lentilactobacillus farraginis DSM 18382 = JCM 14108</name>
    <dbReference type="NCBI Taxonomy" id="1423743"/>
    <lineage>
        <taxon>Bacteria</taxon>
        <taxon>Bacillati</taxon>
        <taxon>Bacillota</taxon>
        <taxon>Bacilli</taxon>
        <taxon>Lactobacillales</taxon>
        <taxon>Lactobacillaceae</taxon>
        <taxon>Lentilactobacillus</taxon>
    </lineage>
</organism>
<dbReference type="GO" id="GO:0003941">
    <property type="term" value="F:L-serine ammonia-lyase activity"/>
    <property type="evidence" value="ECO:0007669"/>
    <property type="project" value="TreeGrafter"/>
</dbReference>
<dbReference type="CDD" id="cd01562">
    <property type="entry name" value="Thr-dehyd"/>
    <property type="match status" value="1"/>
</dbReference>
<dbReference type="InterPro" id="IPR050147">
    <property type="entry name" value="Ser/Thr_Dehydratase"/>
</dbReference>
<comment type="catalytic activity">
    <reaction evidence="1 12">
        <text>L-threonine = 2-oxobutanoate + NH4(+)</text>
        <dbReference type="Rhea" id="RHEA:22108"/>
        <dbReference type="ChEBI" id="CHEBI:16763"/>
        <dbReference type="ChEBI" id="CHEBI:28938"/>
        <dbReference type="ChEBI" id="CHEBI:57926"/>
        <dbReference type="EC" id="4.3.1.19"/>
    </reaction>
</comment>
<dbReference type="PROSITE" id="PS51672">
    <property type="entry name" value="ACT_LIKE"/>
    <property type="match status" value="1"/>
</dbReference>
<dbReference type="Proteomes" id="UP000019488">
    <property type="component" value="Unassembled WGS sequence"/>
</dbReference>
<dbReference type="GO" id="GO:0009097">
    <property type="term" value="P:isoleucine biosynthetic process"/>
    <property type="evidence" value="ECO:0007669"/>
    <property type="project" value="UniProtKB-UniRule"/>
</dbReference>
<evidence type="ECO:0000256" key="1">
    <source>
        <dbReference type="ARBA" id="ARBA00001274"/>
    </source>
</evidence>
<dbReference type="GO" id="GO:0006565">
    <property type="term" value="P:L-serine catabolic process"/>
    <property type="evidence" value="ECO:0007669"/>
    <property type="project" value="TreeGrafter"/>
</dbReference>
<keyword evidence="10 12" id="KW-0100">Branched-chain amino acid biosynthesis</keyword>
<feature type="domain" description="ACT-like" evidence="13">
    <location>
        <begin position="347"/>
        <end position="421"/>
    </location>
</feature>
<reference evidence="14" key="1">
    <citation type="journal article" date="2014" name="Genome Announc.">
        <title>Draft Genome Sequences of Two Lactobacillus Strains, L. farraginis JCM 14108T and L. composti JCM 14202T, Isolated from Compost of Distilled Shochu Residue.</title>
        <authorList>
            <person name="Yuki M."/>
            <person name="Oshima K."/>
            <person name="Suda W."/>
            <person name="Kitahara M."/>
            <person name="Kitamura K."/>
            <person name="Iida T."/>
            <person name="Hattori M."/>
            <person name="Ohkuma M."/>
        </authorList>
    </citation>
    <scope>NUCLEOTIDE SEQUENCE [LARGE SCALE GENOMIC DNA]</scope>
    <source>
        <strain evidence="14">JCM 14108</strain>
    </source>
</reference>
<evidence type="ECO:0000256" key="4">
    <source>
        <dbReference type="ARBA" id="ARBA00010869"/>
    </source>
</evidence>
<name>X0P9R3_9LACO</name>
<dbReference type="GO" id="GO:0006567">
    <property type="term" value="P:L-threonine catabolic process"/>
    <property type="evidence" value="ECO:0007669"/>
    <property type="project" value="TreeGrafter"/>
</dbReference>
<comment type="caution">
    <text evidence="14">The sequence shown here is derived from an EMBL/GenBank/DDBJ whole genome shotgun (WGS) entry which is preliminary data.</text>
</comment>
<dbReference type="PANTHER" id="PTHR48078:SF11">
    <property type="entry name" value="THREONINE DEHYDRATASE, MITOCHONDRIAL"/>
    <property type="match status" value="1"/>
</dbReference>
<evidence type="ECO:0000256" key="9">
    <source>
        <dbReference type="ARBA" id="ARBA00023239"/>
    </source>
</evidence>
<keyword evidence="6 12" id="KW-0028">Amino-acid biosynthesis</keyword>
<proteinExistence type="inferred from homology"/>
<comment type="subunit">
    <text evidence="5 12">Homotetramer.</text>
</comment>
<comment type="function">
    <text evidence="11 12">Catalyzes the anaerobic formation of alpha-ketobutyrate and ammonia from threonine in a two-step reaction. The first step involved a dehydration of threonine and a production of enamine intermediates (aminocrotonate), which tautomerizes to its imine form (iminobutyrate). Both intermediates are unstable and short-lived. The second step is the nonenzymatic hydrolysis of the enamine/imine intermediates to form 2-ketobutyrate and free ammonia. In the low water environment of the cell, the second step is accelerated by RidA.</text>
</comment>
<dbReference type="InterPro" id="IPR000634">
    <property type="entry name" value="Ser/Thr_deHydtase_PyrdxlP-BS"/>
</dbReference>
<evidence type="ECO:0000313" key="14">
    <source>
        <dbReference type="EMBL" id="GAF35683.1"/>
    </source>
</evidence>
<dbReference type="GO" id="GO:0030170">
    <property type="term" value="F:pyridoxal phosphate binding"/>
    <property type="evidence" value="ECO:0007669"/>
    <property type="project" value="InterPro"/>
</dbReference>
<evidence type="ECO:0000256" key="3">
    <source>
        <dbReference type="ARBA" id="ARBA00004810"/>
    </source>
</evidence>
<dbReference type="PANTHER" id="PTHR48078">
    <property type="entry name" value="THREONINE DEHYDRATASE, MITOCHONDRIAL-RELATED"/>
    <property type="match status" value="1"/>
</dbReference>
<dbReference type="GO" id="GO:0004794">
    <property type="term" value="F:threonine deaminase activity"/>
    <property type="evidence" value="ECO:0007669"/>
    <property type="project" value="UniProtKB-UniRule"/>
</dbReference>
<dbReference type="Pfam" id="PF00585">
    <property type="entry name" value="Thr_dehydrat_C"/>
    <property type="match status" value="1"/>
</dbReference>
<evidence type="ECO:0000256" key="7">
    <source>
        <dbReference type="ARBA" id="ARBA00022624"/>
    </source>
</evidence>
<sequence>MRKERDFIMQTRTVKLTETDVQNAYQVLKPIVKHTPLAYSRYLSERYHAKVYLKREDQQLVRSFKLRGAYYAISQTPEGTRKAGVVCASAGNHAQGVAWTCNKMKIQATIFMPTTTPTQKVNQVKYFGGDYANIKLVGDTFDESADAALTFCQDNGQTFIAPFDNLNTMAGQGSIGVEIFEDANQQHLTIDKLFVAIGGGGLLSGISTYAKAKSPSTEIIGVEPSGAASMKAAFDAGKPVALHTLDTFVDGAAVKKVGELTYATCRANVDRLCQIPEGQVCNTILDLYSKTAIVAEPAGALSVAALEANKEQIAGQTVVCVISGGNNDINRMQEIEERSLLYNQQQHYFIVNFAQRAGALREFVNHVLNADDDITKFEYTKKVNSTMGPCLIGIRLGNVANLNQLLERIKAFDPHYINLQENQMLYRMLV</sequence>
<keyword evidence="9 12" id="KW-0456">Lyase</keyword>
<keyword evidence="7 12" id="KW-0412">Isoleucine biosynthesis</keyword>
<evidence type="ECO:0000256" key="12">
    <source>
        <dbReference type="RuleBase" id="RU362012"/>
    </source>
</evidence>
<dbReference type="EMBL" id="BAKI01000003">
    <property type="protein sequence ID" value="GAF35683.1"/>
    <property type="molecule type" value="Genomic_DNA"/>
</dbReference>
<evidence type="ECO:0000256" key="5">
    <source>
        <dbReference type="ARBA" id="ARBA00011881"/>
    </source>
</evidence>
<gene>
    <name evidence="12" type="primary">ilvA</name>
    <name evidence="14" type="ORF">JCM14108_583</name>
</gene>
<keyword evidence="8 12" id="KW-0663">Pyridoxal phosphate</keyword>
<comment type="similarity">
    <text evidence="4 12">Belongs to the serine/threonine dehydratase family.</text>
</comment>
<dbReference type="InterPro" id="IPR011820">
    <property type="entry name" value="IlvA"/>
</dbReference>
<evidence type="ECO:0000259" key="13">
    <source>
        <dbReference type="PROSITE" id="PS51672"/>
    </source>
</evidence>
<dbReference type="InterPro" id="IPR001721">
    <property type="entry name" value="TD_ACT-like"/>
</dbReference>
<comment type="cofactor">
    <cofactor evidence="2 12">
        <name>pyridoxal 5'-phosphate</name>
        <dbReference type="ChEBI" id="CHEBI:597326"/>
    </cofactor>
</comment>
<dbReference type="UniPathway" id="UPA00047">
    <property type="reaction ID" value="UER00054"/>
</dbReference>
<evidence type="ECO:0000256" key="10">
    <source>
        <dbReference type="ARBA" id="ARBA00023304"/>
    </source>
</evidence>
<accession>X0P9R3</accession>
<evidence type="ECO:0000256" key="6">
    <source>
        <dbReference type="ARBA" id="ARBA00022605"/>
    </source>
</evidence>
<dbReference type="NCBIfam" id="NF006390">
    <property type="entry name" value="PRK08639.1"/>
    <property type="match status" value="1"/>
</dbReference>
<comment type="pathway">
    <text evidence="3 12">Amino-acid biosynthesis; L-isoleucine biosynthesis; 2-oxobutanoate from L-threonine: step 1/1.</text>
</comment>
<dbReference type="EC" id="4.3.1.19" evidence="12"/>
<evidence type="ECO:0000313" key="15">
    <source>
        <dbReference type="Proteomes" id="UP000019488"/>
    </source>
</evidence>
<dbReference type="InterPro" id="IPR001926">
    <property type="entry name" value="TrpB-like_PALP"/>
</dbReference>
<dbReference type="InterPro" id="IPR036052">
    <property type="entry name" value="TrpB-like_PALP_sf"/>
</dbReference>
<evidence type="ECO:0000256" key="11">
    <source>
        <dbReference type="ARBA" id="ARBA00025527"/>
    </source>
</evidence>
<evidence type="ECO:0000256" key="2">
    <source>
        <dbReference type="ARBA" id="ARBA00001933"/>
    </source>
</evidence>
<dbReference type="Gene3D" id="3.40.50.1100">
    <property type="match status" value="2"/>
</dbReference>
<evidence type="ECO:0000256" key="8">
    <source>
        <dbReference type="ARBA" id="ARBA00022898"/>
    </source>
</evidence>
<dbReference type="AlphaFoldDB" id="X0P9R3"/>
<dbReference type="NCBIfam" id="TIGR02079">
    <property type="entry name" value="THD1"/>
    <property type="match status" value="1"/>
</dbReference>
<dbReference type="STRING" id="1423743.FD41_GL001751"/>